<sequence length="173" mass="19044">VKRSDKNNFVNKMKDELMNSSSIVVAHYSGLSVLETDDLRKEMRNNGAKFRVTKNRLTKIALAKTQFKDITDLFTGPTAIAYSSDPVAPAKVAVNFEKKSKNFKIIGGGYDGEKIDKEKINFLATLPSLDELKGQIIGLIIAPAQKIASIVKEPGGQLARLMSSRSKQLEESN</sequence>
<dbReference type="InterPro" id="IPR047865">
    <property type="entry name" value="Ribosomal_uL10_bac_type"/>
</dbReference>
<dbReference type="GO" id="GO:0005840">
    <property type="term" value="C:ribosome"/>
    <property type="evidence" value="ECO:0007669"/>
    <property type="project" value="UniProtKB-KW"/>
</dbReference>
<comment type="similarity">
    <text evidence="1">Belongs to the universal ribosomal protein uL10 family.</text>
</comment>
<dbReference type="NCBIfam" id="NF000955">
    <property type="entry name" value="PRK00099.1-1"/>
    <property type="match status" value="1"/>
</dbReference>
<dbReference type="PANTHER" id="PTHR11560">
    <property type="entry name" value="39S RIBOSOMAL PROTEIN L10, MITOCHONDRIAL"/>
    <property type="match status" value="1"/>
</dbReference>
<keyword evidence="2" id="KW-0689">Ribosomal protein</keyword>
<evidence type="ECO:0000256" key="1">
    <source>
        <dbReference type="ARBA" id="ARBA00008889"/>
    </source>
</evidence>
<proteinExistence type="inferred from homology"/>
<protein>
    <recommendedName>
        <fullName evidence="5">50S ribosomal protein L10</fullName>
    </recommendedName>
</protein>
<dbReference type="InterPro" id="IPR043141">
    <property type="entry name" value="Ribosomal_uL10-like_sf"/>
</dbReference>
<organism evidence="4">
    <name type="scientific">marine metagenome</name>
    <dbReference type="NCBI Taxonomy" id="408172"/>
    <lineage>
        <taxon>unclassified sequences</taxon>
        <taxon>metagenomes</taxon>
        <taxon>ecological metagenomes</taxon>
    </lineage>
</organism>
<name>A0A381ZML8_9ZZZZ</name>
<evidence type="ECO:0008006" key="5">
    <source>
        <dbReference type="Google" id="ProtNLM"/>
    </source>
</evidence>
<dbReference type="Gene3D" id="3.30.70.1730">
    <property type="match status" value="1"/>
</dbReference>
<dbReference type="Pfam" id="PF00466">
    <property type="entry name" value="Ribosomal_L10"/>
    <property type="match status" value="1"/>
</dbReference>
<accession>A0A381ZML8</accession>
<reference evidence="4" key="1">
    <citation type="submission" date="2018-05" db="EMBL/GenBank/DDBJ databases">
        <authorList>
            <person name="Lanie J.A."/>
            <person name="Ng W.-L."/>
            <person name="Kazmierczak K.M."/>
            <person name="Andrzejewski T.M."/>
            <person name="Davidsen T.M."/>
            <person name="Wayne K.J."/>
            <person name="Tettelin H."/>
            <person name="Glass J.I."/>
            <person name="Rusch D."/>
            <person name="Podicherti R."/>
            <person name="Tsui H.-C.T."/>
            <person name="Winkler M.E."/>
        </authorList>
    </citation>
    <scope>NUCLEOTIDE SEQUENCE</scope>
</reference>
<dbReference type="EMBL" id="UINC01021827">
    <property type="protein sequence ID" value="SVA90211.1"/>
    <property type="molecule type" value="Genomic_DNA"/>
</dbReference>
<dbReference type="InterPro" id="IPR001790">
    <property type="entry name" value="Ribosomal_uL10"/>
</dbReference>
<dbReference type="AlphaFoldDB" id="A0A381ZML8"/>
<feature type="non-terminal residue" evidence="4">
    <location>
        <position position="1"/>
    </location>
</feature>
<evidence type="ECO:0000256" key="3">
    <source>
        <dbReference type="ARBA" id="ARBA00023274"/>
    </source>
</evidence>
<gene>
    <name evidence="4" type="ORF">METZ01_LOCUS143065</name>
</gene>
<evidence type="ECO:0000313" key="4">
    <source>
        <dbReference type="EMBL" id="SVA90211.1"/>
    </source>
</evidence>
<dbReference type="InterPro" id="IPR022973">
    <property type="entry name" value="Ribosomal_uL10_bac"/>
</dbReference>
<keyword evidence="3" id="KW-0687">Ribonucleoprotein</keyword>
<dbReference type="GO" id="GO:1990904">
    <property type="term" value="C:ribonucleoprotein complex"/>
    <property type="evidence" value="ECO:0007669"/>
    <property type="project" value="UniProtKB-KW"/>
</dbReference>
<dbReference type="CDD" id="cd05797">
    <property type="entry name" value="Ribosomal_L10"/>
    <property type="match status" value="1"/>
</dbReference>
<dbReference type="HAMAP" id="MF_00362">
    <property type="entry name" value="Ribosomal_uL10"/>
    <property type="match status" value="1"/>
</dbReference>
<evidence type="ECO:0000256" key="2">
    <source>
        <dbReference type="ARBA" id="ARBA00022980"/>
    </source>
</evidence>
<dbReference type="SUPFAM" id="SSF160369">
    <property type="entry name" value="Ribosomal protein L10-like"/>
    <property type="match status" value="1"/>
</dbReference>